<evidence type="ECO:0000256" key="8">
    <source>
        <dbReference type="ARBA" id="ARBA00025737"/>
    </source>
</evidence>
<keyword evidence="5" id="KW-0732">Signal</keyword>
<dbReference type="InterPro" id="IPR006314">
    <property type="entry name" value="Dyp_peroxidase"/>
</dbReference>
<feature type="domain" description="Dyp-type peroxidase N-terminal" evidence="11">
    <location>
        <begin position="71"/>
        <end position="214"/>
    </location>
</feature>
<evidence type="ECO:0000313" key="13">
    <source>
        <dbReference type="EMBL" id="MFD2797108.1"/>
    </source>
</evidence>
<evidence type="ECO:0000256" key="4">
    <source>
        <dbReference type="ARBA" id="ARBA00022723"/>
    </source>
</evidence>
<reference evidence="14" key="1">
    <citation type="journal article" date="2019" name="Int. J. Syst. Evol. Microbiol.">
        <title>The Global Catalogue of Microorganisms (GCM) 10K type strain sequencing project: providing services to taxonomists for standard genome sequencing and annotation.</title>
        <authorList>
            <consortium name="The Broad Institute Genomics Platform"/>
            <consortium name="The Broad Institute Genome Sequencing Center for Infectious Disease"/>
            <person name="Wu L."/>
            <person name="Ma J."/>
        </authorList>
    </citation>
    <scope>NUCLEOTIDE SEQUENCE [LARGE SCALE GENOMIC DNA]</scope>
    <source>
        <strain evidence="14">CCM 7044</strain>
    </source>
</reference>
<dbReference type="Pfam" id="PF04261">
    <property type="entry name" value="Dyp_perox_N"/>
    <property type="match status" value="1"/>
</dbReference>
<comment type="caution">
    <text evidence="13">The sequence shown here is derived from an EMBL/GenBank/DDBJ whole genome shotgun (WGS) entry which is preliminary data.</text>
</comment>
<keyword evidence="6" id="KW-0560">Oxidoreductase</keyword>
<dbReference type="PROSITE" id="PS51404">
    <property type="entry name" value="DYP_PEROXIDASE"/>
    <property type="match status" value="1"/>
</dbReference>
<proteinExistence type="inferred from homology"/>
<dbReference type="GO" id="GO:0004601">
    <property type="term" value="F:peroxidase activity"/>
    <property type="evidence" value="ECO:0007669"/>
    <property type="project" value="UniProtKB-KW"/>
</dbReference>
<gene>
    <name evidence="13" type="ORF">ACFS27_26355</name>
</gene>
<dbReference type="PANTHER" id="PTHR30521:SF4">
    <property type="entry name" value="DEFERROCHELATASE"/>
    <property type="match status" value="1"/>
</dbReference>
<dbReference type="PROSITE" id="PS51318">
    <property type="entry name" value="TAT"/>
    <property type="match status" value="1"/>
</dbReference>
<keyword evidence="2 13" id="KW-0575">Peroxidase</keyword>
<keyword evidence="4" id="KW-0479">Metal-binding</keyword>
<evidence type="ECO:0000259" key="12">
    <source>
        <dbReference type="Pfam" id="PF20628"/>
    </source>
</evidence>
<dbReference type="PANTHER" id="PTHR30521">
    <property type="entry name" value="DEFERROCHELATASE/PEROXIDASE"/>
    <property type="match status" value="1"/>
</dbReference>
<evidence type="ECO:0000259" key="11">
    <source>
        <dbReference type="Pfam" id="PF04261"/>
    </source>
</evidence>
<keyword evidence="10" id="KW-0812">Transmembrane</keyword>
<sequence length="414" mass="44211">MRRPADRGVSRRGFLMGGAAAGVGAVGGMSLSLLTDPHASGPAPADAPPPTPPTAATPEGRRRVAFHGRHQPGITTPPQAAITYVALDLDETTDRAALRQLLQLLSDDAERLMRGEPALADLEPELAAPEASLTVTFGFGPELVRRVAGDSAVPGWLRPLPRFAIDRLEPGWSGGDLLLQVGSDDSLTLAHAVRVLLRDSRAFARPRWTQHGFRRPPTTGMIGTRNHFGQVDGTSNPVPGTADFDAAVWTHDGPGWLADGTSLVLRRIRMDMDGWDKTDRHSREQSVGRSLATGAPLTGATEIDDPDLDAVGPTGFPVIHDLAHVRSARVNAAERRIFRRAYNYAEGPDSSSPGQLFASYQADVDRQFVPIQERLSAADLLNQWTTPVGSGVYALPGGCRPGSYVGEPLFATGV</sequence>
<evidence type="ECO:0000256" key="1">
    <source>
        <dbReference type="ARBA" id="ARBA00001970"/>
    </source>
</evidence>
<dbReference type="RefSeq" id="WP_377189861.1">
    <property type="nucleotide sequence ID" value="NZ_JBHUOG010000002.1"/>
</dbReference>
<dbReference type="InterPro" id="IPR011008">
    <property type="entry name" value="Dimeric_a/b-barrel"/>
</dbReference>
<feature type="domain" description="Dyp-type peroxidase C-terminal" evidence="12">
    <location>
        <begin position="225"/>
        <end position="399"/>
    </location>
</feature>
<accession>A0ABW5W3D5</accession>
<feature type="region of interest" description="Disordered" evidence="9">
    <location>
        <begin position="277"/>
        <end position="309"/>
    </location>
</feature>
<evidence type="ECO:0000313" key="14">
    <source>
        <dbReference type="Proteomes" id="UP001597479"/>
    </source>
</evidence>
<dbReference type="SUPFAM" id="SSF54909">
    <property type="entry name" value="Dimeric alpha+beta barrel"/>
    <property type="match status" value="1"/>
</dbReference>
<keyword evidence="10" id="KW-0472">Membrane</keyword>
<dbReference type="InterPro" id="IPR048328">
    <property type="entry name" value="Dyp_perox_C"/>
</dbReference>
<feature type="region of interest" description="Disordered" evidence="9">
    <location>
        <begin position="210"/>
        <end position="231"/>
    </location>
</feature>
<dbReference type="InterPro" id="IPR006311">
    <property type="entry name" value="TAT_signal"/>
</dbReference>
<feature type="compositionally biased region" description="Pro residues" evidence="9">
    <location>
        <begin position="45"/>
        <end position="55"/>
    </location>
</feature>
<dbReference type="EMBL" id="JBHUOG010000002">
    <property type="protein sequence ID" value="MFD2797108.1"/>
    <property type="molecule type" value="Genomic_DNA"/>
</dbReference>
<evidence type="ECO:0000256" key="7">
    <source>
        <dbReference type="ARBA" id="ARBA00023004"/>
    </source>
</evidence>
<evidence type="ECO:0000256" key="3">
    <source>
        <dbReference type="ARBA" id="ARBA00022617"/>
    </source>
</evidence>
<keyword evidence="7" id="KW-0408">Iron</keyword>
<comment type="cofactor">
    <cofactor evidence="1">
        <name>heme b</name>
        <dbReference type="ChEBI" id="CHEBI:60344"/>
    </cofactor>
</comment>
<evidence type="ECO:0000256" key="9">
    <source>
        <dbReference type="SAM" id="MobiDB-lite"/>
    </source>
</evidence>
<keyword evidence="3" id="KW-0349">Heme</keyword>
<dbReference type="Pfam" id="PF20628">
    <property type="entry name" value="Dyp_perox_C"/>
    <property type="match status" value="1"/>
</dbReference>
<protein>
    <submittedName>
        <fullName evidence="13">Dyp-type peroxidase</fullName>
    </submittedName>
</protein>
<evidence type="ECO:0000256" key="5">
    <source>
        <dbReference type="ARBA" id="ARBA00022729"/>
    </source>
</evidence>
<evidence type="ECO:0000256" key="2">
    <source>
        <dbReference type="ARBA" id="ARBA00022559"/>
    </source>
</evidence>
<feature type="region of interest" description="Disordered" evidence="9">
    <location>
        <begin position="34"/>
        <end position="59"/>
    </location>
</feature>
<feature type="compositionally biased region" description="Basic and acidic residues" evidence="9">
    <location>
        <begin position="277"/>
        <end position="286"/>
    </location>
</feature>
<comment type="similarity">
    <text evidence="8">Belongs to the DyP-type peroxidase family.</text>
</comment>
<name>A0ABW5W3D5_9MICO</name>
<feature type="transmembrane region" description="Helical" evidence="10">
    <location>
        <begin position="12"/>
        <end position="34"/>
    </location>
</feature>
<evidence type="ECO:0000256" key="10">
    <source>
        <dbReference type="SAM" id="Phobius"/>
    </source>
</evidence>
<dbReference type="InterPro" id="IPR048327">
    <property type="entry name" value="Dyp_perox_N"/>
</dbReference>
<keyword evidence="10" id="KW-1133">Transmembrane helix</keyword>
<keyword evidence="14" id="KW-1185">Reference proteome</keyword>
<dbReference type="NCBIfam" id="TIGR01413">
    <property type="entry name" value="Dyp_perox_fam"/>
    <property type="match status" value="1"/>
</dbReference>
<evidence type="ECO:0000256" key="6">
    <source>
        <dbReference type="ARBA" id="ARBA00023002"/>
    </source>
</evidence>
<dbReference type="Proteomes" id="UP001597479">
    <property type="component" value="Unassembled WGS sequence"/>
</dbReference>
<organism evidence="13 14">
    <name type="scientific">Promicromonospora vindobonensis</name>
    <dbReference type="NCBI Taxonomy" id="195748"/>
    <lineage>
        <taxon>Bacteria</taxon>
        <taxon>Bacillati</taxon>
        <taxon>Actinomycetota</taxon>
        <taxon>Actinomycetes</taxon>
        <taxon>Micrococcales</taxon>
        <taxon>Promicromonosporaceae</taxon>
        <taxon>Promicromonospora</taxon>
    </lineage>
</organism>